<keyword evidence="2" id="KW-1185">Reference proteome</keyword>
<accession>A0A0C3J590</accession>
<protein>
    <submittedName>
        <fullName evidence="1">Uncharacterized protein</fullName>
    </submittedName>
</protein>
<evidence type="ECO:0000313" key="2">
    <source>
        <dbReference type="Proteomes" id="UP000054217"/>
    </source>
</evidence>
<organism evidence="1 2">
    <name type="scientific">Pisolithus tinctorius Marx 270</name>
    <dbReference type="NCBI Taxonomy" id="870435"/>
    <lineage>
        <taxon>Eukaryota</taxon>
        <taxon>Fungi</taxon>
        <taxon>Dikarya</taxon>
        <taxon>Basidiomycota</taxon>
        <taxon>Agaricomycotina</taxon>
        <taxon>Agaricomycetes</taxon>
        <taxon>Agaricomycetidae</taxon>
        <taxon>Boletales</taxon>
        <taxon>Sclerodermatineae</taxon>
        <taxon>Pisolithaceae</taxon>
        <taxon>Pisolithus</taxon>
    </lineage>
</organism>
<name>A0A0C3J590_PISTI</name>
<dbReference type="AlphaFoldDB" id="A0A0C3J590"/>
<reference evidence="1 2" key="1">
    <citation type="submission" date="2014-04" db="EMBL/GenBank/DDBJ databases">
        <authorList>
            <consortium name="DOE Joint Genome Institute"/>
            <person name="Kuo A."/>
            <person name="Kohler A."/>
            <person name="Costa M.D."/>
            <person name="Nagy L.G."/>
            <person name="Floudas D."/>
            <person name="Copeland A."/>
            <person name="Barry K.W."/>
            <person name="Cichocki N."/>
            <person name="Veneault-Fourrey C."/>
            <person name="LaButti K."/>
            <person name="Lindquist E.A."/>
            <person name="Lipzen A."/>
            <person name="Lundell T."/>
            <person name="Morin E."/>
            <person name="Murat C."/>
            <person name="Sun H."/>
            <person name="Tunlid A."/>
            <person name="Henrissat B."/>
            <person name="Grigoriev I.V."/>
            <person name="Hibbett D.S."/>
            <person name="Martin F."/>
            <person name="Nordberg H.P."/>
            <person name="Cantor M.N."/>
            <person name="Hua S.X."/>
        </authorList>
    </citation>
    <scope>NUCLEOTIDE SEQUENCE [LARGE SCALE GENOMIC DNA]</scope>
    <source>
        <strain evidence="1 2">Marx 270</strain>
    </source>
</reference>
<reference evidence="2" key="2">
    <citation type="submission" date="2015-01" db="EMBL/GenBank/DDBJ databases">
        <title>Evolutionary Origins and Diversification of the Mycorrhizal Mutualists.</title>
        <authorList>
            <consortium name="DOE Joint Genome Institute"/>
            <consortium name="Mycorrhizal Genomics Consortium"/>
            <person name="Kohler A."/>
            <person name="Kuo A."/>
            <person name="Nagy L.G."/>
            <person name="Floudas D."/>
            <person name="Copeland A."/>
            <person name="Barry K.W."/>
            <person name="Cichocki N."/>
            <person name="Veneault-Fourrey C."/>
            <person name="LaButti K."/>
            <person name="Lindquist E.A."/>
            <person name="Lipzen A."/>
            <person name="Lundell T."/>
            <person name="Morin E."/>
            <person name="Murat C."/>
            <person name="Riley R."/>
            <person name="Ohm R."/>
            <person name="Sun H."/>
            <person name="Tunlid A."/>
            <person name="Henrissat B."/>
            <person name="Grigoriev I.V."/>
            <person name="Hibbett D.S."/>
            <person name="Martin F."/>
        </authorList>
    </citation>
    <scope>NUCLEOTIDE SEQUENCE [LARGE SCALE GENOMIC DNA]</scope>
    <source>
        <strain evidence="2">Marx 270</strain>
    </source>
</reference>
<gene>
    <name evidence="1" type="ORF">M404DRAFT_1009346</name>
</gene>
<dbReference type="InParanoid" id="A0A0C3J590"/>
<dbReference type="Proteomes" id="UP000054217">
    <property type="component" value="Unassembled WGS sequence"/>
</dbReference>
<dbReference type="HOGENOM" id="CLU_2776967_0_0_1"/>
<proteinExistence type="predicted"/>
<dbReference type="EMBL" id="KN832341">
    <property type="protein sequence ID" value="KIN92836.1"/>
    <property type="molecule type" value="Genomic_DNA"/>
</dbReference>
<evidence type="ECO:0000313" key="1">
    <source>
        <dbReference type="EMBL" id="KIN92836.1"/>
    </source>
</evidence>
<sequence length="69" mass="8179">MHLYVRPSEMTMYLSAVVNFTGHRWITSSPHWFNPWCTFTRALQASFTLHRLLHIKTSCRDDSASLFYN</sequence>